<dbReference type="Proteomes" id="UP001174997">
    <property type="component" value="Unassembled WGS sequence"/>
</dbReference>
<gene>
    <name evidence="1" type="ORF">QBC41DRAFT_330999</name>
</gene>
<keyword evidence="2" id="KW-1185">Reference proteome</keyword>
<comment type="caution">
    <text evidence="1">The sequence shown here is derived from an EMBL/GenBank/DDBJ whole genome shotgun (WGS) entry which is preliminary data.</text>
</comment>
<organism evidence="1 2">
    <name type="scientific">Cercophora samala</name>
    <dbReference type="NCBI Taxonomy" id="330535"/>
    <lineage>
        <taxon>Eukaryota</taxon>
        <taxon>Fungi</taxon>
        <taxon>Dikarya</taxon>
        <taxon>Ascomycota</taxon>
        <taxon>Pezizomycotina</taxon>
        <taxon>Sordariomycetes</taxon>
        <taxon>Sordariomycetidae</taxon>
        <taxon>Sordariales</taxon>
        <taxon>Lasiosphaeriaceae</taxon>
        <taxon>Cercophora</taxon>
    </lineage>
</organism>
<name>A0AA39YYF3_9PEZI</name>
<evidence type="ECO:0000313" key="1">
    <source>
        <dbReference type="EMBL" id="KAK0660431.1"/>
    </source>
</evidence>
<protein>
    <submittedName>
        <fullName evidence="1">Uncharacterized protein</fullName>
    </submittedName>
</protein>
<dbReference type="EMBL" id="JAULSY010000167">
    <property type="protein sequence ID" value="KAK0660431.1"/>
    <property type="molecule type" value="Genomic_DNA"/>
</dbReference>
<evidence type="ECO:0000313" key="2">
    <source>
        <dbReference type="Proteomes" id="UP001174997"/>
    </source>
</evidence>
<reference evidence="1" key="1">
    <citation type="submission" date="2023-06" db="EMBL/GenBank/DDBJ databases">
        <title>Genome-scale phylogeny and comparative genomics of the fungal order Sordariales.</title>
        <authorList>
            <consortium name="Lawrence Berkeley National Laboratory"/>
            <person name="Hensen N."/>
            <person name="Bonometti L."/>
            <person name="Westerberg I."/>
            <person name="Brannstrom I.O."/>
            <person name="Guillou S."/>
            <person name="Cros-Aarteil S."/>
            <person name="Calhoun S."/>
            <person name="Haridas S."/>
            <person name="Kuo A."/>
            <person name="Mondo S."/>
            <person name="Pangilinan J."/>
            <person name="Riley R."/>
            <person name="Labutti K."/>
            <person name="Andreopoulos B."/>
            <person name="Lipzen A."/>
            <person name="Chen C."/>
            <person name="Yanf M."/>
            <person name="Daum C."/>
            <person name="Ng V."/>
            <person name="Clum A."/>
            <person name="Steindorff A."/>
            <person name="Ohm R."/>
            <person name="Martin F."/>
            <person name="Silar P."/>
            <person name="Natvig D."/>
            <person name="Lalanne C."/>
            <person name="Gautier V."/>
            <person name="Ament-Velasquez S.L."/>
            <person name="Kruys A."/>
            <person name="Hutchinson M.I."/>
            <person name="Powell A.J."/>
            <person name="Barry K."/>
            <person name="Miller A.N."/>
            <person name="Grigoriev I.V."/>
            <person name="Debuchy R."/>
            <person name="Gladieux P."/>
            <person name="Thoren M.H."/>
            <person name="Johannesson H."/>
        </authorList>
    </citation>
    <scope>NUCLEOTIDE SEQUENCE</scope>
    <source>
        <strain evidence="1">CBS 307.81</strain>
    </source>
</reference>
<accession>A0AA39YYF3</accession>
<sequence length="71" mass="8380">MPKSCYSSCSHHEGVKAREFREDRLRFFSSETTREGNFLVQVAYQTRIPRDAKRDMANRIDSILVPFERRG</sequence>
<proteinExistence type="predicted"/>
<dbReference type="AlphaFoldDB" id="A0AA39YYF3"/>